<proteinExistence type="predicted"/>
<name>A0ABN1YGQ4_9ACTN</name>
<protein>
    <submittedName>
        <fullName evidence="1">Uncharacterized protein</fullName>
    </submittedName>
</protein>
<comment type="caution">
    <text evidence="1">The sequence shown here is derived from an EMBL/GenBank/DDBJ whole genome shotgun (WGS) entry which is preliminary data.</text>
</comment>
<accession>A0ABN1YGQ4</accession>
<reference evidence="1 2" key="1">
    <citation type="journal article" date="2019" name="Int. J. Syst. Evol. Microbiol.">
        <title>The Global Catalogue of Microorganisms (GCM) 10K type strain sequencing project: providing services to taxonomists for standard genome sequencing and annotation.</title>
        <authorList>
            <consortium name="The Broad Institute Genomics Platform"/>
            <consortium name="The Broad Institute Genome Sequencing Center for Infectious Disease"/>
            <person name="Wu L."/>
            <person name="Ma J."/>
        </authorList>
    </citation>
    <scope>NUCLEOTIDE SEQUENCE [LARGE SCALE GENOMIC DNA]</scope>
    <source>
        <strain evidence="1 2">JCM 12393</strain>
    </source>
</reference>
<evidence type="ECO:0000313" key="1">
    <source>
        <dbReference type="EMBL" id="GAA1411550.1"/>
    </source>
</evidence>
<sequence length="257" mass="27008">MLAGYVDPVSTALGKINPAANLEAFVAGLQEAASAANSASSGLGLSDTPATVGTTKRQLVTALSQLATDLTKLRGDIKSKDFCTTGSAFAQLGLSEGLKAIPAALAEMTAAGYPTTFTVPQTPALQTRSQENDTFVTKGRLRGLGELSIDNSNGTIDSVVSLSQSGKAVHSLYVGKGKKGSIEGIEDGTYDVFFSEGVDWDPTLKMFTQNCSFSKFDETMAFETKRTTYSTWSITLTAEVGGNARTSDVDEESFPQP</sequence>
<dbReference type="EMBL" id="BAAAKJ010000411">
    <property type="protein sequence ID" value="GAA1411550.1"/>
    <property type="molecule type" value="Genomic_DNA"/>
</dbReference>
<organism evidence="1 2">
    <name type="scientific">Kitasatospora putterlickiae</name>
    <dbReference type="NCBI Taxonomy" id="221725"/>
    <lineage>
        <taxon>Bacteria</taxon>
        <taxon>Bacillati</taxon>
        <taxon>Actinomycetota</taxon>
        <taxon>Actinomycetes</taxon>
        <taxon>Kitasatosporales</taxon>
        <taxon>Streptomycetaceae</taxon>
        <taxon>Kitasatospora</taxon>
    </lineage>
</organism>
<evidence type="ECO:0000313" key="2">
    <source>
        <dbReference type="Proteomes" id="UP001499863"/>
    </source>
</evidence>
<dbReference type="Proteomes" id="UP001499863">
    <property type="component" value="Unassembled WGS sequence"/>
</dbReference>
<gene>
    <name evidence="1" type="ORF">GCM10009639_63300</name>
</gene>
<keyword evidence="2" id="KW-1185">Reference proteome</keyword>